<dbReference type="InterPro" id="IPR030392">
    <property type="entry name" value="S74_ICA"/>
</dbReference>
<evidence type="ECO:0000259" key="3">
    <source>
        <dbReference type="PROSITE" id="PS51688"/>
    </source>
</evidence>
<dbReference type="EMBL" id="KX223815">
    <property type="protein sequence ID" value="ANO57947.1"/>
    <property type="molecule type" value="Genomic_DNA"/>
</dbReference>
<feature type="domain" description="Peptidase S74" evidence="3">
    <location>
        <begin position="1026"/>
        <end position="1138"/>
    </location>
</feature>
<dbReference type="GO" id="GO:0098015">
    <property type="term" value="C:virus tail"/>
    <property type="evidence" value="ECO:0007669"/>
    <property type="project" value="UniProtKB-KW"/>
</dbReference>
<comment type="subcellular location">
    <subcellularLocation>
        <location evidence="1">Virion</location>
    </subcellularLocation>
</comment>
<keyword evidence="2" id="KW-0946">Virion</keyword>
<evidence type="ECO:0000313" key="5">
    <source>
        <dbReference type="Proteomes" id="UP000222183"/>
    </source>
</evidence>
<gene>
    <name evidence="4" type="ORF">LVP1_g018</name>
</gene>
<sequence>MARSAFVEVNITNPTKLAQDSQDTANNAVKGVTDLNDPNLMSVIEKQNNVVQFAGLTSQYNVLVQNAKDEGIDTTAVTTAYNNLNKFMADVLADPDHASDVDRVTYKKYQDAYNEELAKLQNALQNNANNKFDSAASATSQAASTASQAASQAQSAVDYTNGQIASQASAVSEASKNASEASSKANSALDAASGANAEITKLKGGSTLTIAELEDGLGTKVSNDTFTTYQTQTASQFAETVKEADFTTYQTQTSKLIESKVDNGTYQTDKTQTAKDIASKVSSSDFETYQTQTDGMIASKVSKKDANNVNLIPYSSNFSDSLEGWQLMAWGATDRKLLVTTHSFYKNGTGKLLYLNTAQNATSAAGSLRFSVLPNTKYTFQFKAFASSNVVGANVYFLSRAYGSTSDYDTAHGLFNNLVTSPSHIDQYTVTFTTGANDNEGYIRVDNIGSNNGASSGLFFTELKMEPGDTATNYIYGGQDSMISQMSNDIILRVTKDGLIDQINIQAGNTLISSSGQLTLSGKSVFLDSVDPVIMKSANIDTLLVGKKLTAADIAANTFTTNNGTFTVDKNGLVTATSLIIRGSTNLVYNASLSGGNGSYIPGWNMNGEGYYSNAVLYDGVPALVWAGTTASGVWDNYATTYYQPVTQTGIPYSASGTFRDYGSASGMMFQCTLAFFTDKATASRINGYKAFNYTATGGDSGSIYFTIDNVVAPSNAKYVALQFWAYNGKGHAAWSQPMLTQTAKATGYQPDTGNIISAGTVIGTNISASIISGTTIHAGDIINSTNNTANFYPLTIDSNGFIQSYHIDDNFANSAKLYTGNLVISNRNMSANAGSNNFAGETAVLGGSSLTLSSGYTVGKDTDFTKTLISEGQPGTTKLTLSGITGITLKGDDQKIHFHGMYSDSQPKGITFTPYGNINGDEGRTTGNWYVGYNLANMTAQFGIDNLNKNTIEFYRPTFVDEIGAMGNRLDNGRLLLHAVDGNAQMYLLNDGSPAVASPTVYNRTYSNGANVFVTSYGRIGRSTSASKYKLAIARSDDTLQADRLMTLKPASWNDKVATEKMAESLSNGEIPVEAEINLRRHYGLIAEDLRDAGLDEFLITGKDGQIEGIEYDRLWTVLIPKIKQLNNRINELERKTL</sequence>
<protein>
    <submittedName>
        <fullName evidence="4">Tail fiber protein</fullName>
    </submittedName>
</protein>
<evidence type="ECO:0000313" key="4">
    <source>
        <dbReference type="EMBL" id="ANO57947.1"/>
    </source>
</evidence>
<accession>A0A1S5RCP2</accession>
<reference evidence="4 5" key="1">
    <citation type="journal article" date="2016" name="J. Dairy Sci.">
        <title>Characterization and adsorption of Lactobacillus virulent phage P1.</title>
        <authorList>
            <person name="Chen X."/>
            <person name="Xi Y."/>
            <person name="Zhang H."/>
            <person name="Wang Z."/>
            <person name="Fan M."/>
            <person name="Liu Y."/>
            <person name="Wu W."/>
        </authorList>
    </citation>
    <scope>NUCLEOTIDE SEQUENCE [LARGE SCALE GENOMIC DNA]</scope>
</reference>
<organism evidence="4 5">
    <name type="scientific">Lactobacillus phage P1</name>
    <dbReference type="NCBI Taxonomy" id="1846168"/>
    <lineage>
        <taxon>Viruses</taxon>
        <taxon>Duplodnaviria</taxon>
        <taxon>Heunggongvirae</taxon>
        <taxon>Uroviricota</taxon>
        <taxon>Caudoviricetes</taxon>
        <taxon>Tybeckvirinae</taxon>
        <taxon>Maenadvirus</taxon>
        <taxon>Maenadvirus P1</taxon>
    </lineage>
</organism>
<evidence type="ECO:0000256" key="2">
    <source>
        <dbReference type="ARBA" id="ARBA00022732"/>
    </source>
</evidence>
<proteinExistence type="predicted"/>
<dbReference type="PROSITE" id="PS51688">
    <property type="entry name" value="ICA"/>
    <property type="match status" value="1"/>
</dbReference>
<dbReference type="Proteomes" id="UP000222183">
    <property type="component" value="Segment"/>
</dbReference>
<evidence type="ECO:0000256" key="1">
    <source>
        <dbReference type="ARBA" id="ARBA00004328"/>
    </source>
</evidence>
<keyword evidence="5" id="KW-1185">Reference proteome</keyword>
<name>A0A1S5RCP2_9CAUD</name>
<keyword evidence="2" id="KW-1227">Viral tail protein</keyword>